<evidence type="ECO:0000313" key="9">
    <source>
        <dbReference type="EMBL" id="OAH11569.1"/>
    </source>
</evidence>
<sequence>MPEPTVLAAGHVAAGDVAGVHVAVGDLSGGYVASGGLAADYVAADHFAADYVAADYFQAYSVVGLLAVIGVLFVAVAFGAGRLLRPVVPTPEKLLTYECGVDPVGEGWAHTQVRYYVYAFLYVIFAVDSIFLFPWATVFAAPGYGATTLVEMFIFLGFLAVGLLYAYKKGVLTWA</sequence>
<keyword evidence="9" id="KW-0560">Oxidoreductase</keyword>
<feature type="transmembrane region" description="Helical" evidence="8">
    <location>
        <begin position="148"/>
        <end position="167"/>
    </location>
</feature>
<gene>
    <name evidence="9" type="primary">ndhC_1</name>
    <name evidence="9" type="ORF">STSP_50800</name>
</gene>
<dbReference type="EC" id="7.1.1.-" evidence="7"/>
<dbReference type="InterPro" id="IPR000440">
    <property type="entry name" value="NADH_UbQ/plastoQ_OxRdtase_su3"/>
</dbReference>
<evidence type="ECO:0000256" key="1">
    <source>
        <dbReference type="ARBA" id="ARBA00004370"/>
    </source>
</evidence>
<keyword evidence="4 7" id="KW-0812">Transmembrane</keyword>
<dbReference type="AlphaFoldDB" id="A0A177HLK7"/>
<evidence type="ECO:0000256" key="8">
    <source>
        <dbReference type="SAM" id="Phobius"/>
    </source>
</evidence>
<keyword evidence="10" id="KW-1185">Reference proteome</keyword>
<comment type="function">
    <text evidence="7">NDH-1 shuttles electrons from NADH, via FMN and iron-sulfur (Fe-S) centers, to quinones in the respiratory chain.</text>
</comment>
<comment type="subcellular location">
    <subcellularLocation>
        <location evidence="7">Cell membrane</location>
        <topology evidence="7">Multi-pass membrane protein</topology>
    </subcellularLocation>
    <subcellularLocation>
        <location evidence="1">Membrane</location>
    </subcellularLocation>
</comment>
<dbReference type="PANTHER" id="PTHR11058:SF9">
    <property type="entry name" value="NADH-UBIQUINONE OXIDOREDUCTASE CHAIN 3"/>
    <property type="match status" value="1"/>
</dbReference>
<evidence type="ECO:0000256" key="3">
    <source>
        <dbReference type="ARBA" id="ARBA00022448"/>
    </source>
</evidence>
<dbReference type="Gene3D" id="1.20.58.1610">
    <property type="entry name" value="NADH:ubiquinone/plastoquinone oxidoreductase, chain 3"/>
    <property type="match status" value="1"/>
</dbReference>
<evidence type="ECO:0000256" key="4">
    <source>
        <dbReference type="ARBA" id="ARBA00022692"/>
    </source>
</evidence>
<protein>
    <recommendedName>
        <fullName evidence="7">NADH-quinone oxidoreductase subunit</fullName>
        <ecNumber evidence="7">7.1.1.-</ecNumber>
    </recommendedName>
</protein>
<comment type="caution">
    <text evidence="9">The sequence shown here is derived from an EMBL/GenBank/DDBJ whole genome shotgun (WGS) entry which is preliminary data.</text>
</comment>
<keyword evidence="7" id="KW-0520">NAD</keyword>
<reference evidence="9 10" key="1">
    <citation type="submission" date="2015-12" db="EMBL/GenBank/DDBJ databases">
        <title>Genome sequence of Streptomyces sp. G25.</title>
        <authorList>
            <person name="Poehlein A."/>
            <person name="Roettig A."/>
            <person name="Hiessl S."/>
            <person name="Hauschild P."/>
            <person name="Schauer J."/>
            <person name="Madkour M.H."/>
            <person name="Al-Ansari A.M."/>
            <person name="Almakishah N.H."/>
            <person name="Steinbuechel A."/>
            <person name="Daniel R."/>
        </authorList>
    </citation>
    <scope>NUCLEOTIDE SEQUENCE [LARGE SCALE GENOMIC DNA]</scope>
    <source>
        <strain evidence="10">G25(2015)</strain>
    </source>
</reference>
<dbReference type="PATRIC" id="fig|1716141.3.peg.5340"/>
<organism evidence="9 10">
    <name type="scientific">Streptomyces jeddahensis</name>
    <dbReference type="NCBI Taxonomy" id="1716141"/>
    <lineage>
        <taxon>Bacteria</taxon>
        <taxon>Bacillati</taxon>
        <taxon>Actinomycetota</taxon>
        <taxon>Actinomycetes</taxon>
        <taxon>Kitasatosporales</taxon>
        <taxon>Streptomycetaceae</taxon>
        <taxon>Streptomyces</taxon>
    </lineage>
</organism>
<accession>A0A177HLK7</accession>
<comment type="catalytic activity">
    <reaction evidence="7">
        <text>a quinone + NADH + 5 H(+)(in) = a quinol + NAD(+) + 4 H(+)(out)</text>
        <dbReference type="Rhea" id="RHEA:57888"/>
        <dbReference type="ChEBI" id="CHEBI:15378"/>
        <dbReference type="ChEBI" id="CHEBI:24646"/>
        <dbReference type="ChEBI" id="CHEBI:57540"/>
        <dbReference type="ChEBI" id="CHEBI:57945"/>
        <dbReference type="ChEBI" id="CHEBI:132124"/>
    </reaction>
</comment>
<evidence type="ECO:0000256" key="7">
    <source>
        <dbReference type="RuleBase" id="RU003639"/>
    </source>
</evidence>
<name>A0A177HLK7_9ACTN</name>
<dbReference type="Proteomes" id="UP000077381">
    <property type="component" value="Unassembled WGS sequence"/>
</dbReference>
<dbReference type="STRING" id="1716141.STSP_50800"/>
<keyword evidence="5 8" id="KW-1133">Transmembrane helix</keyword>
<dbReference type="InterPro" id="IPR038430">
    <property type="entry name" value="NDAH_ubi_oxred_su3_sf"/>
</dbReference>
<dbReference type="PANTHER" id="PTHR11058">
    <property type="entry name" value="NADH-UBIQUINONE OXIDOREDUCTASE CHAIN 3"/>
    <property type="match status" value="1"/>
</dbReference>
<evidence type="ECO:0000256" key="5">
    <source>
        <dbReference type="ARBA" id="ARBA00022989"/>
    </source>
</evidence>
<evidence type="ECO:0000256" key="2">
    <source>
        <dbReference type="ARBA" id="ARBA00008472"/>
    </source>
</evidence>
<dbReference type="Pfam" id="PF00507">
    <property type="entry name" value="Oxidored_q4"/>
    <property type="match status" value="1"/>
</dbReference>
<evidence type="ECO:0000256" key="6">
    <source>
        <dbReference type="ARBA" id="ARBA00023136"/>
    </source>
</evidence>
<dbReference type="FunFam" id="1.20.58.1610:FF:000007">
    <property type="entry name" value="NADH-quinone oxidoreductase subunit"/>
    <property type="match status" value="1"/>
</dbReference>
<proteinExistence type="inferred from homology"/>
<feature type="transmembrane region" description="Helical" evidence="8">
    <location>
        <begin position="59"/>
        <end position="84"/>
    </location>
</feature>
<dbReference type="GO" id="GO:0030964">
    <property type="term" value="C:NADH dehydrogenase complex"/>
    <property type="evidence" value="ECO:0007669"/>
    <property type="project" value="TreeGrafter"/>
</dbReference>
<dbReference type="EMBL" id="LOHS01000107">
    <property type="protein sequence ID" value="OAH11569.1"/>
    <property type="molecule type" value="Genomic_DNA"/>
</dbReference>
<dbReference type="GO" id="GO:0048038">
    <property type="term" value="F:quinone binding"/>
    <property type="evidence" value="ECO:0007669"/>
    <property type="project" value="UniProtKB-KW"/>
</dbReference>
<dbReference type="GO" id="GO:0008137">
    <property type="term" value="F:NADH dehydrogenase (ubiquinone) activity"/>
    <property type="evidence" value="ECO:0007669"/>
    <property type="project" value="InterPro"/>
</dbReference>
<keyword evidence="7" id="KW-0874">Quinone</keyword>
<dbReference type="GO" id="GO:0005886">
    <property type="term" value="C:plasma membrane"/>
    <property type="evidence" value="ECO:0007669"/>
    <property type="project" value="UniProtKB-SubCell"/>
</dbReference>
<evidence type="ECO:0000313" key="10">
    <source>
        <dbReference type="Proteomes" id="UP000077381"/>
    </source>
</evidence>
<dbReference type="GO" id="GO:0016491">
    <property type="term" value="F:oxidoreductase activity"/>
    <property type="evidence" value="ECO:0007669"/>
    <property type="project" value="UniProtKB-KW"/>
</dbReference>
<keyword evidence="6 8" id="KW-0472">Membrane</keyword>
<feature type="transmembrane region" description="Helical" evidence="8">
    <location>
        <begin position="115"/>
        <end position="136"/>
    </location>
</feature>
<keyword evidence="3" id="KW-0813">Transport</keyword>
<comment type="similarity">
    <text evidence="2 7">Belongs to the complex I subunit 3 family.</text>
</comment>